<dbReference type="Proteomes" id="UP000003100">
    <property type="component" value="Unassembled WGS sequence"/>
</dbReference>
<dbReference type="RefSeq" id="WP_005949355.1">
    <property type="nucleotide sequence ID" value="NZ_GG657685.1"/>
</dbReference>
<comment type="cofactor">
    <cofactor evidence="1">
        <name>pyridoxal 5'-phosphate</name>
        <dbReference type="ChEBI" id="CHEBI:597326"/>
    </cofactor>
</comment>
<keyword evidence="9" id="KW-1185">Reference proteome</keyword>
<reference evidence="8 9" key="2">
    <citation type="submission" date="2009-02" db="EMBL/GenBank/DDBJ databases">
        <title>Draft genome sequence of Blautia hydrogenotrophica DSM 10507 (Ruminococcus hydrogenotrophicus DSM 10507).</title>
        <authorList>
            <person name="Sudarsanam P."/>
            <person name="Ley R."/>
            <person name="Guruge J."/>
            <person name="Turnbaugh P.J."/>
            <person name="Mahowald M."/>
            <person name="Liep D."/>
            <person name="Gordon J."/>
        </authorList>
    </citation>
    <scope>NUCLEOTIDE SEQUENCE [LARGE SCALE GENOMIC DNA]</scope>
    <source>
        <strain evidence="9">DSM 10507 / JCM 14656 / S5a33</strain>
    </source>
</reference>
<keyword evidence="6" id="KW-0663">Pyridoxal phosphate</keyword>
<evidence type="ECO:0000259" key="7">
    <source>
        <dbReference type="Pfam" id="PF00155"/>
    </source>
</evidence>
<evidence type="ECO:0000256" key="2">
    <source>
        <dbReference type="ARBA" id="ARBA00007441"/>
    </source>
</evidence>
<keyword evidence="4" id="KW-0032">Aminotransferase</keyword>
<reference evidence="8 9" key="1">
    <citation type="submission" date="2009-01" db="EMBL/GenBank/DDBJ databases">
        <authorList>
            <person name="Fulton L."/>
            <person name="Clifton S."/>
            <person name="Fulton B."/>
            <person name="Xu J."/>
            <person name="Minx P."/>
            <person name="Pepin K.H."/>
            <person name="Johnson M."/>
            <person name="Bhonagiri V."/>
            <person name="Nash W.E."/>
            <person name="Mardis E.R."/>
            <person name="Wilson R.K."/>
        </authorList>
    </citation>
    <scope>NUCLEOTIDE SEQUENCE [LARGE SCALE GENOMIC DNA]</scope>
    <source>
        <strain evidence="9">DSM 10507 / JCM 14656 / S5a33</strain>
    </source>
</reference>
<organism evidence="8 9">
    <name type="scientific">Blautia hydrogenotrophica (strain DSM 10507 / JCM 14656 / S5a33)</name>
    <name type="common">Ruminococcus hydrogenotrophicus</name>
    <dbReference type="NCBI Taxonomy" id="476272"/>
    <lineage>
        <taxon>Bacteria</taxon>
        <taxon>Bacillati</taxon>
        <taxon>Bacillota</taxon>
        <taxon>Clostridia</taxon>
        <taxon>Lachnospirales</taxon>
        <taxon>Lachnospiraceae</taxon>
        <taxon>Blautia</taxon>
    </lineage>
</organism>
<dbReference type="AlphaFoldDB" id="C0CMW5"/>
<dbReference type="PANTHER" id="PTHR42790:SF19">
    <property type="entry name" value="KYNURENINE_ALPHA-AMINOADIPATE AMINOTRANSFERASE, MITOCHONDRIAL"/>
    <property type="match status" value="1"/>
</dbReference>
<dbReference type="Gene3D" id="3.90.1150.10">
    <property type="entry name" value="Aspartate Aminotransferase, domain 1"/>
    <property type="match status" value="1"/>
</dbReference>
<feature type="non-terminal residue" evidence="8">
    <location>
        <position position="1"/>
    </location>
</feature>
<dbReference type="GO" id="GO:1901605">
    <property type="term" value="P:alpha-amino acid metabolic process"/>
    <property type="evidence" value="ECO:0007669"/>
    <property type="project" value="TreeGrafter"/>
</dbReference>
<dbReference type="FunFam" id="3.40.640.10:FF:000053">
    <property type="entry name" value="Aminotransferase, class I"/>
    <property type="match status" value="1"/>
</dbReference>
<dbReference type="InterPro" id="IPR015422">
    <property type="entry name" value="PyrdxlP-dep_Trfase_small"/>
</dbReference>
<gene>
    <name evidence="8" type="ORF">RUMHYD_02203</name>
</gene>
<proteinExistence type="inferred from homology"/>
<evidence type="ECO:0000313" key="8">
    <source>
        <dbReference type="EMBL" id="EEG48898.1"/>
    </source>
</evidence>
<evidence type="ECO:0000313" key="9">
    <source>
        <dbReference type="Proteomes" id="UP000003100"/>
    </source>
</evidence>
<dbReference type="EMBL" id="ACBZ01000117">
    <property type="protein sequence ID" value="EEG48898.1"/>
    <property type="molecule type" value="Genomic_DNA"/>
</dbReference>
<dbReference type="GO" id="GO:0030170">
    <property type="term" value="F:pyridoxal phosphate binding"/>
    <property type="evidence" value="ECO:0007669"/>
    <property type="project" value="InterPro"/>
</dbReference>
<dbReference type="CDD" id="cd00609">
    <property type="entry name" value="AAT_like"/>
    <property type="match status" value="1"/>
</dbReference>
<dbReference type="GO" id="GO:0008483">
    <property type="term" value="F:transaminase activity"/>
    <property type="evidence" value="ECO:0007669"/>
    <property type="project" value="UniProtKB-KW"/>
</dbReference>
<accession>C0CMW5</accession>
<evidence type="ECO:0000256" key="1">
    <source>
        <dbReference type="ARBA" id="ARBA00001933"/>
    </source>
</evidence>
<feature type="domain" description="Aminotransferase class I/classII large" evidence="7">
    <location>
        <begin position="59"/>
        <end position="403"/>
    </location>
</feature>
<name>C0CMW5_BLAHS</name>
<evidence type="ECO:0000256" key="5">
    <source>
        <dbReference type="ARBA" id="ARBA00022679"/>
    </source>
</evidence>
<comment type="similarity">
    <text evidence="2">Belongs to the class-I pyridoxal-phosphate-dependent aminotransferase family.</text>
</comment>
<dbReference type="Gene3D" id="3.40.640.10">
    <property type="entry name" value="Type I PLP-dependent aspartate aminotransferase-like (Major domain)"/>
    <property type="match status" value="1"/>
</dbReference>
<evidence type="ECO:0000256" key="3">
    <source>
        <dbReference type="ARBA" id="ARBA00011738"/>
    </source>
</evidence>
<dbReference type="InterPro" id="IPR050859">
    <property type="entry name" value="Class-I_PLP-dep_aminotransf"/>
</dbReference>
<dbReference type="InterPro" id="IPR015424">
    <property type="entry name" value="PyrdxlP-dep_Trfase"/>
</dbReference>
<dbReference type="HOGENOM" id="CLU_017584_0_6_9"/>
<comment type="subunit">
    <text evidence="3">Homodimer.</text>
</comment>
<dbReference type="Pfam" id="PF00155">
    <property type="entry name" value="Aminotran_1_2"/>
    <property type="match status" value="1"/>
</dbReference>
<evidence type="ECO:0000256" key="6">
    <source>
        <dbReference type="ARBA" id="ARBA00022898"/>
    </source>
</evidence>
<sequence>FIGGDNFKEGGNAMPKFAQRIYDMESSAKIIRALFGAMDSPNIISLGGGAPASDALPVEAVHDICTDVITRNKRGVEALQYGSVLGVSDLRKNVADILLKPKGLEAELDEIIIVNGGLETMNLLCQVYINPGDVILVESPTFVHCVEIFEMFQARCVGVECDDCGMILEDVEKKIQKLHPKLVYIIPTFQNPTGKTFPLERRKKLAEIGSKYDVIILEDDPYQELRYSGEPLPPIKCFDKTGHTVYANSFSKIFSPGSRLGFCHASHDIITKLFDAKTATNSHTSTFAQVVCAEFFNRGLFSSQLKKLCEIHRERRDVMMNCFAKYMPGGTKWVHPDGGLFSWVELPGGIDTAALLPEANAAGIHYIAGSSFYVQGGNMGSNAMRVSFGNVTPEKIDIAVQQLASLVKNKL</sequence>
<keyword evidence="5" id="KW-0808">Transferase</keyword>
<protein>
    <recommendedName>
        <fullName evidence="7">Aminotransferase class I/classII large domain-containing protein</fullName>
    </recommendedName>
</protein>
<dbReference type="PATRIC" id="fig|476272.21.peg.1634"/>
<dbReference type="InterPro" id="IPR015421">
    <property type="entry name" value="PyrdxlP-dep_Trfase_major"/>
</dbReference>
<dbReference type="eggNOG" id="COG1167">
    <property type="taxonomic scope" value="Bacteria"/>
</dbReference>
<dbReference type="SUPFAM" id="SSF53383">
    <property type="entry name" value="PLP-dependent transferases"/>
    <property type="match status" value="1"/>
</dbReference>
<evidence type="ECO:0000256" key="4">
    <source>
        <dbReference type="ARBA" id="ARBA00022576"/>
    </source>
</evidence>
<dbReference type="PANTHER" id="PTHR42790">
    <property type="entry name" value="AMINOTRANSFERASE"/>
    <property type="match status" value="1"/>
</dbReference>
<dbReference type="InterPro" id="IPR004839">
    <property type="entry name" value="Aminotransferase_I/II_large"/>
</dbReference>
<comment type="caution">
    <text evidence="8">The sequence shown here is derived from an EMBL/GenBank/DDBJ whole genome shotgun (WGS) entry which is preliminary data.</text>
</comment>